<sequence length="351" mass="39656">MAFSPRICQYKRVFRDGDVGCGVATVLVTAGTIGRGGGALAGCAAWNPADPLRIHVLKNSLPPLWLRRFRRRHALELQSHPQLPDLYEQLTQPIPPNLVSLGLAWLDMARQAKHLTPLDPTRLTRWAALPPVWRALIQPQGQLWWVPYRWGTTVLAYRRDKLDWQPQDWGDLWRPDLRQRVSGIAQFREWLAISFRRLGLSINTPPPWPTDDLKAQLQTLHQQMLLYSDKHYIQPLILGDALLAVGWSSDLLPVAQRYPQIQVVVPPGGGAIWADGWVLPSGQSLSAGLQDWLNFGWEPAQTASLTAQGIAWSPFAPELADYEFFLPMDTATEAAYQSLRRWWAVLPPVGR</sequence>
<keyword evidence="2" id="KW-0813">Transport</keyword>
<dbReference type="EMBL" id="CP017675">
    <property type="protein sequence ID" value="APB33711.1"/>
    <property type="molecule type" value="Genomic_DNA"/>
</dbReference>
<proteinExistence type="predicted"/>
<dbReference type="Proteomes" id="UP000180235">
    <property type="component" value="Chromosome"/>
</dbReference>
<keyword evidence="3" id="KW-0732">Signal</keyword>
<dbReference type="AlphaFoldDB" id="A0A1J0ACR9"/>
<evidence type="ECO:0000256" key="3">
    <source>
        <dbReference type="ARBA" id="ARBA00022729"/>
    </source>
</evidence>
<protein>
    <submittedName>
        <fullName evidence="5">Periplasmic polyamine-binding protein</fullName>
    </submittedName>
</protein>
<dbReference type="KEGG" id="glt:GlitD10_1390"/>
<dbReference type="SUPFAM" id="SSF53850">
    <property type="entry name" value="Periplasmic binding protein-like II"/>
    <property type="match status" value="1"/>
</dbReference>
<dbReference type="PANTHER" id="PTHR30222">
    <property type="entry name" value="SPERMIDINE/PUTRESCINE-BINDING PERIPLASMIC PROTEIN"/>
    <property type="match status" value="1"/>
</dbReference>
<evidence type="ECO:0000256" key="4">
    <source>
        <dbReference type="ARBA" id="ARBA00022764"/>
    </source>
</evidence>
<keyword evidence="6" id="KW-1185">Reference proteome</keyword>
<evidence type="ECO:0000313" key="5">
    <source>
        <dbReference type="EMBL" id="APB33711.1"/>
    </source>
</evidence>
<dbReference type="PRINTS" id="PR00909">
    <property type="entry name" value="SPERMDNBNDNG"/>
</dbReference>
<name>A0A1J0ACR9_9CYAN</name>
<keyword evidence="4" id="KW-0574">Periplasm</keyword>
<dbReference type="GO" id="GO:0015846">
    <property type="term" value="P:polyamine transport"/>
    <property type="evidence" value="ECO:0007669"/>
    <property type="project" value="InterPro"/>
</dbReference>
<dbReference type="GO" id="GO:0019808">
    <property type="term" value="F:polyamine binding"/>
    <property type="evidence" value="ECO:0007669"/>
    <property type="project" value="InterPro"/>
</dbReference>
<comment type="subcellular location">
    <subcellularLocation>
        <location evidence="1">Periplasm</location>
    </subcellularLocation>
</comment>
<dbReference type="Gene3D" id="3.40.190.10">
    <property type="entry name" value="Periplasmic binding protein-like II"/>
    <property type="match status" value="2"/>
</dbReference>
<dbReference type="InterPro" id="IPR001188">
    <property type="entry name" value="Sperm_putr-bd"/>
</dbReference>
<dbReference type="PANTHER" id="PTHR30222:SF17">
    <property type="entry name" value="SPERMIDINE_PUTRESCINE-BINDING PERIPLASMIC PROTEIN"/>
    <property type="match status" value="1"/>
</dbReference>
<organism evidence="5 6">
    <name type="scientific">Gloeomargarita lithophora Alchichica-D10</name>
    <dbReference type="NCBI Taxonomy" id="1188229"/>
    <lineage>
        <taxon>Bacteria</taxon>
        <taxon>Bacillati</taxon>
        <taxon>Cyanobacteriota</taxon>
        <taxon>Cyanophyceae</taxon>
        <taxon>Gloeomargaritales</taxon>
        <taxon>Gloeomargaritaceae</taxon>
        <taxon>Gloeomargarita</taxon>
    </lineage>
</organism>
<evidence type="ECO:0000313" key="6">
    <source>
        <dbReference type="Proteomes" id="UP000180235"/>
    </source>
</evidence>
<evidence type="ECO:0000256" key="2">
    <source>
        <dbReference type="ARBA" id="ARBA00022448"/>
    </source>
</evidence>
<reference evidence="5 6" key="1">
    <citation type="submission" date="2016-10" db="EMBL/GenBank/DDBJ databases">
        <title>Description of Gloeomargarita lithophora gen. nov., sp. nov., a thylakoid-bearing basal-branching cyanobacterium with intracellular carbonates, and proposal for Gloeomargaritales ord. nov.</title>
        <authorList>
            <person name="Moreira D."/>
            <person name="Tavera R."/>
            <person name="Benzerara K."/>
            <person name="Skouri-Panet F."/>
            <person name="Couradeau E."/>
            <person name="Gerard E."/>
            <person name="Loussert C."/>
            <person name="Novelo E."/>
            <person name="Zivanovic Y."/>
            <person name="Lopez-Garcia P."/>
        </authorList>
    </citation>
    <scope>NUCLEOTIDE SEQUENCE [LARGE SCALE GENOMIC DNA]</scope>
    <source>
        <strain evidence="5 6">D10</strain>
    </source>
</reference>
<gene>
    <name evidence="5" type="ORF">GlitD10_1390</name>
</gene>
<accession>A0A1J0ACR9</accession>
<evidence type="ECO:0000256" key="1">
    <source>
        <dbReference type="ARBA" id="ARBA00004418"/>
    </source>
</evidence>
<dbReference type="STRING" id="1188229.GlitD10_1390"/>
<dbReference type="InterPro" id="IPR006059">
    <property type="entry name" value="SBP"/>
</dbReference>
<dbReference type="Pfam" id="PF13416">
    <property type="entry name" value="SBP_bac_8"/>
    <property type="match status" value="1"/>
</dbReference>
<dbReference type="GO" id="GO:0042597">
    <property type="term" value="C:periplasmic space"/>
    <property type="evidence" value="ECO:0007669"/>
    <property type="project" value="UniProtKB-SubCell"/>
</dbReference>